<dbReference type="RefSeq" id="WP_380971946.1">
    <property type="nucleotide sequence ID" value="NZ_JBHTEF010000001.1"/>
</dbReference>
<protein>
    <submittedName>
        <fullName evidence="2">Rv3235 family protein</fullName>
    </submittedName>
</protein>
<keyword evidence="3" id="KW-1185">Reference proteome</keyword>
<name>A0ABW2SK54_9ACTO</name>
<evidence type="ECO:0000256" key="1">
    <source>
        <dbReference type="SAM" id="MobiDB-lite"/>
    </source>
</evidence>
<evidence type="ECO:0000313" key="3">
    <source>
        <dbReference type="Proteomes" id="UP001596527"/>
    </source>
</evidence>
<gene>
    <name evidence="2" type="ORF">ACFQWG_02945</name>
</gene>
<accession>A0ABW2SK54</accession>
<feature type="region of interest" description="Disordered" evidence="1">
    <location>
        <begin position="34"/>
        <end position="53"/>
    </location>
</feature>
<dbReference type="Pfam" id="PF20060">
    <property type="entry name" value="DUF6459"/>
    <property type="match status" value="1"/>
</dbReference>
<reference evidence="3" key="1">
    <citation type="journal article" date="2019" name="Int. J. Syst. Evol. Microbiol.">
        <title>The Global Catalogue of Microorganisms (GCM) 10K type strain sequencing project: providing services to taxonomists for standard genome sequencing and annotation.</title>
        <authorList>
            <consortium name="The Broad Institute Genomics Platform"/>
            <consortium name="The Broad Institute Genome Sequencing Center for Infectious Disease"/>
            <person name="Wu L."/>
            <person name="Ma J."/>
        </authorList>
    </citation>
    <scope>NUCLEOTIDE SEQUENCE [LARGE SCALE GENOMIC DNA]</scope>
    <source>
        <strain evidence="3">CCUG 56698</strain>
    </source>
</reference>
<evidence type="ECO:0000313" key="2">
    <source>
        <dbReference type="EMBL" id="MFC7580179.1"/>
    </source>
</evidence>
<organism evidence="2 3">
    <name type="scientific">Schaalia naturae</name>
    <dbReference type="NCBI Taxonomy" id="635203"/>
    <lineage>
        <taxon>Bacteria</taxon>
        <taxon>Bacillati</taxon>
        <taxon>Actinomycetota</taxon>
        <taxon>Actinomycetes</taxon>
        <taxon>Actinomycetales</taxon>
        <taxon>Actinomycetaceae</taxon>
        <taxon>Schaalia</taxon>
    </lineage>
</organism>
<sequence>MSGAAARALARPGDACVRWDMRRDMDPDEVLDVEERLQRDPARPSEVGPLPDPRQWASGLAQGVMEILQGLRPLTQLRRWVVPALYEELEAARGRAAPATGSGPPTRVAPACRAQSAHAWPVREGVVEVCVTVRVGARTRAVAMRLEDFRGRWLATALDVG</sequence>
<dbReference type="Proteomes" id="UP001596527">
    <property type="component" value="Unassembled WGS sequence"/>
</dbReference>
<proteinExistence type="predicted"/>
<dbReference type="EMBL" id="JBHTEF010000001">
    <property type="protein sequence ID" value="MFC7580179.1"/>
    <property type="molecule type" value="Genomic_DNA"/>
</dbReference>
<comment type="caution">
    <text evidence="2">The sequence shown here is derived from an EMBL/GenBank/DDBJ whole genome shotgun (WGS) entry which is preliminary data.</text>
</comment>
<feature type="compositionally biased region" description="Basic and acidic residues" evidence="1">
    <location>
        <begin position="34"/>
        <end position="43"/>
    </location>
</feature>
<dbReference type="InterPro" id="IPR045596">
    <property type="entry name" value="DUF6459"/>
</dbReference>